<reference evidence="1 2" key="1">
    <citation type="journal article" date="2015" name="Nature">
        <title>rRNA introns, odd ribosomes, and small enigmatic genomes across a large radiation of phyla.</title>
        <authorList>
            <person name="Brown C.T."/>
            <person name="Hug L.A."/>
            <person name="Thomas B.C."/>
            <person name="Sharon I."/>
            <person name="Castelle C.J."/>
            <person name="Singh A."/>
            <person name="Wilkins M.J."/>
            <person name="Williams K.H."/>
            <person name="Banfield J.F."/>
        </authorList>
    </citation>
    <scope>NUCLEOTIDE SEQUENCE [LARGE SCALE GENOMIC DNA]</scope>
</reference>
<evidence type="ECO:0000313" key="1">
    <source>
        <dbReference type="EMBL" id="KKT34820.1"/>
    </source>
</evidence>
<dbReference type="AlphaFoldDB" id="A0A0G1GJS8"/>
<sequence length="66" mass="7110">MSGNSQPVLGMNELDGFPSAEFPGNFLGDAVGEDVALFGGNFTGRNEKHFNFIGFNEVFCHVVAQK</sequence>
<evidence type="ECO:0000313" key="2">
    <source>
        <dbReference type="Proteomes" id="UP000034069"/>
    </source>
</evidence>
<gene>
    <name evidence="1" type="ORF">UW23_C0028G0004</name>
</gene>
<comment type="caution">
    <text evidence="1">The sequence shown here is derived from an EMBL/GenBank/DDBJ whole genome shotgun (WGS) entry which is preliminary data.</text>
</comment>
<name>A0A0G1GJS8_9BACT</name>
<dbReference type="Proteomes" id="UP000034069">
    <property type="component" value="Unassembled WGS sequence"/>
</dbReference>
<accession>A0A0G1GJS8</accession>
<organism evidence="1 2">
    <name type="scientific">Candidatus Collierbacteria bacterium GW2011_GWA1_44_12</name>
    <dbReference type="NCBI Taxonomy" id="1618376"/>
    <lineage>
        <taxon>Bacteria</taxon>
        <taxon>Candidatus Collieribacteriota</taxon>
    </lineage>
</organism>
<proteinExistence type="predicted"/>
<dbReference type="EMBL" id="LCHN01000028">
    <property type="protein sequence ID" value="KKT34820.1"/>
    <property type="molecule type" value="Genomic_DNA"/>
</dbReference>
<protein>
    <submittedName>
        <fullName evidence="1">Uncharacterized protein</fullName>
    </submittedName>
</protein>